<dbReference type="SUPFAM" id="SSF52540">
    <property type="entry name" value="P-loop containing nucleoside triphosphate hydrolases"/>
    <property type="match status" value="1"/>
</dbReference>
<protein>
    <recommendedName>
        <fullName evidence="3 10">Thymidylate kinase</fullName>
        <ecNumber evidence="2 10">2.7.4.9</ecNumber>
    </recommendedName>
    <alternativeName>
        <fullName evidence="10">dTMP kinase</fullName>
    </alternativeName>
</protein>
<reference evidence="12 13" key="1">
    <citation type="journal article" date="2017" name="Poromechanics V (2013)">
        <title>Genomic Characterization of the Arsenic-Tolerant Actinobacterium, &lt;i&gt;Rhodococcus erythropolis&lt;/i&gt; S43.</title>
        <authorList>
            <person name="Retamal-Morales G."/>
            <person name="Mehnert M."/>
            <person name="Schwabe R."/>
            <person name="Tischler D."/>
            <person name="Schloemann M."/>
            <person name="Levican G.J."/>
        </authorList>
    </citation>
    <scope>NUCLEOTIDE SEQUENCE [LARGE SCALE GENOMIC DNA]</scope>
    <source>
        <strain evidence="12 13">S43</strain>
    </source>
</reference>
<comment type="caution">
    <text evidence="12">The sequence shown here is derived from an EMBL/GenBank/DDBJ whole genome shotgun (WGS) entry which is preliminary data.</text>
</comment>
<evidence type="ECO:0000313" key="13">
    <source>
        <dbReference type="Proteomes" id="UP000325576"/>
    </source>
</evidence>
<comment type="caution">
    <text evidence="10">Lacks conserved residue(s) required for the propagation of feature annotation.</text>
</comment>
<dbReference type="GO" id="GO:0004798">
    <property type="term" value="F:dTMP kinase activity"/>
    <property type="evidence" value="ECO:0007669"/>
    <property type="project" value="UniProtKB-UniRule"/>
</dbReference>
<dbReference type="PANTHER" id="PTHR10344">
    <property type="entry name" value="THYMIDYLATE KINASE"/>
    <property type="match status" value="1"/>
</dbReference>
<dbReference type="NCBIfam" id="NF005923">
    <property type="entry name" value="PRK07933.1"/>
    <property type="match status" value="1"/>
</dbReference>
<dbReference type="HAMAP" id="MF_00165">
    <property type="entry name" value="Thymidylate_kinase"/>
    <property type="match status" value="1"/>
</dbReference>
<evidence type="ECO:0000256" key="9">
    <source>
        <dbReference type="ARBA" id="ARBA00048743"/>
    </source>
</evidence>
<evidence type="ECO:0000313" key="12">
    <source>
        <dbReference type="EMBL" id="KAB2583628.1"/>
    </source>
</evidence>
<evidence type="ECO:0000256" key="5">
    <source>
        <dbReference type="ARBA" id="ARBA00022727"/>
    </source>
</evidence>
<comment type="function">
    <text evidence="10">Phosphorylation of dTMP to form dTDP in both de novo and salvage pathways of dTTP synthesis.</text>
</comment>
<dbReference type="InterPro" id="IPR018095">
    <property type="entry name" value="Thymidylate_kin_CS"/>
</dbReference>
<keyword evidence="8 10" id="KW-0067">ATP-binding</keyword>
<comment type="similarity">
    <text evidence="1 10">Belongs to the thymidylate kinase family.</text>
</comment>
<dbReference type="GO" id="GO:0006233">
    <property type="term" value="P:dTDP biosynthetic process"/>
    <property type="evidence" value="ECO:0007669"/>
    <property type="project" value="InterPro"/>
</dbReference>
<comment type="catalytic activity">
    <reaction evidence="9 10">
        <text>dTMP + ATP = dTDP + ADP</text>
        <dbReference type="Rhea" id="RHEA:13517"/>
        <dbReference type="ChEBI" id="CHEBI:30616"/>
        <dbReference type="ChEBI" id="CHEBI:58369"/>
        <dbReference type="ChEBI" id="CHEBI:63528"/>
        <dbReference type="ChEBI" id="CHEBI:456216"/>
        <dbReference type="EC" id="2.7.4.9"/>
    </reaction>
</comment>
<dbReference type="GO" id="GO:0005829">
    <property type="term" value="C:cytosol"/>
    <property type="evidence" value="ECO:0007669"/>
    <property type="project" value="TreeGrafter"/>
</dbReference>
<gene>
    <name evidence="10" type="primary">tmk</name>
    <name evidence="12" type="ORF">BS297_19655</name>
</gene>
<evidence type="ECO:0000256" key="1">
    <source>
        <dbReference type="ARBA" id="ARBA00009776"/>
    </source>
</evidence>
<name>A0A0C2ZVX6_RHOER</name>
<keyword evidence="5 10" id="KW-0545">Nucleotide biosynthesis</keyword>
<dbReference type="GO" id="GO:0006235">
    <property type="term" value="P:dTTP biosynthetic process"/>
    <property type="evidence" value="ECO:0007669"/>
    <property type="project" value="UniProtKB-UniRule"/>
</dbReference>
<dbReference type="PANTHER" id="PTHR10344:SF4">
    <property type="entry name" value="UMP-CMP KINASE 2, MITOCHONDRIAL"/>
    <property type="match status" value="1"/>
</dbReference>
<evidence type="ECO:0000256" key="6">
    <source>
        <dbReference type="ARBA" id="ARBA00022741"/>
    </source>
</evidence>
<evidence type="ECO:0000256" key="2">
    <source>
        <dbReference type="ARBA" id="ARBA00012980"/>
    </source>
</evidence>
<evidence type="ECO:0000256" key="8">
    <source>
        <dbReference type="ARBA" id="ARBA00022840"/>
    </source>
</evidence>
<dbReference type="PROSITE" id="PS01331">
    <property type="entry name" value="THYMIDYLATE_KINASE"/>
    <property type="match status" value="1"/>
</dbReference>
<keyword evidence="6 10" id="KW-0547">Nucleotide-binding</keyword>
<evidence type="ECO:0000256" key="4">
    <source>
        <dbReference type="ARBA" id="ARBA00022679"/>
    </source>
</evidence>
<accession>A0A0C2ZVX6</accession>
<dbReference type="Pfam" id="PF02223">
    <property type="entry name" value="Thymidylate_kin"/>
    <property type="match status" value="1"/>
</dbReference>
<dbReference type="GO" id="GO:0006227">
    <property type="term" value="P:dUDP biosynthetic process"/>
    <property type="evidence" value="ECO:0007669"/>
    <property type="project" value="TreeGrafter"/>
</dbReference>
<dbReference type="EMBL" id="MRBO01000526">
    <property type="protein sequence ID" value="KAB2583628.1"/>
    <property type="molecule type" value="Genomic_DNA"/>
</dbReference>
<dbReference type="AlphaFoldDB" id="A0A0C2ZVX6"/>
<dbReference type="EC" id="2.7.4.9" evidence="2 10"/>
<feature type="domain" description="Thymidylate kinase-like" evidence="11">
    <location>
        <begin position="7"/>
        <end position="167"/>
    </location>
</feature>
<sequence>MGTLVALEGLDGAGKRTLIGKVETELRRGGTSIATLDFPRYGKSIHADLAAEALKGSHGDLAESVNAMAVLFALDRAGAADRISELLSANDIVLLDRYVASNAAYNAARVHQGVDGEMVAWIRELELGRLALPAPDLQLYLDVPVALAEQRARSREAQDASRQLDAYERDGGLQARTGELYKQLAATNWASPWWIVGPETDPADLARRLVDFA</sequence>
<dbReference type="InterPro" id="IPR018094">
    <property type="entry name" value="Thymidylate_kinase"/>
</dbReference>
<dbReference type="CDD" id="cd01672">
    <property type="entry name" value="TMPK"/>
    <property type="match status" value="1"/>
</dbReference>
<evidence type="ECO:0000256" key="7">
    <source>
        <dbReference type="ARBA" id="ARBA00022777"/>
    </source>
</evidence>
<proteinExistence type="inferred from homology"/>
<dbReference type="InterPro" id="IPR039430">
    <property type="entry name" value="Thymidylate_kin-like_dom"/>
</dbReference>
<keyword evidence="7 10" id="KW-0418">Kinase</keyword>
<evidence type="ECO:0000256" key="10">
    <source>
        <dbReference type="HAMAP-Rule" id="MF_00165"/>
    </source>
</evidence>
<evidence type="ECO:0000256" key="3">
    <source>
        <dbReference type="ARBA" id="ARBA00017144"/>
    </source>
</evidence>
<dbReference type="Proteomes" id="UP000325576">
    <property type="component" value="Unassembled WGS sequence"/>
</dbReference>
<dbReference type="InterPro" id="IPR027417">
    <property type="entry name" value="P-loop_NTPase"/>
</dbReference>
<organism evidence="12 13">
    <name type="scientific">Rhodococcus erythropolis</name>
    <name type="common">Arthrobacter picolinophilus</name>
    <dbReference type="NCBI Taxonomy" id="1833"/>
    <lineage>
        <taxon>Bacteria</taxon>
        <taxon>Bacillati</taxon>
        <taxon>Actinomycetota</taxon>
        <taxon>Actinomycetes</taxon>
        <taxon>Mycobacteriales</taxon>
        <taxon>Nocardiaceae</taxon>
        <taxon>Rhodococcus</taxon>
        <taxon>Rhodococcus erythropolis group</taxon>
    </lineage>
</organism>
<dbReference type="GO" id="GO:0005524">
    <property type="term" value="F:ATP binding"/>
    <property type="evidence" value="ECO:0007669"/>
    <property type="project" value="UniProtKB-UniRule"/>
</dbReference>
<keyword evidence="4 10" id="KW-0808">Transferase</keyword>
<evidence type="ECO:0000259" key="11">
    <source>
        <dbReference type="Pfam" id="PF02223"/>
    </source>
</evidence>
<dbReference type="Gene3D" id="3.40.50.300">
    <property type="entry name" value="P-loop containing nucleotide triphosphate hydrolases"/>
    <property type="match status" value="1"/>
</dbReference>